<evidence type="ECO:0000313" key="3">
    <source>
        <dbReference type="Proteomes" id="UP000291236"/>
    </source>
</evidence>
<gene>
    <name evidence="2" type="ORF">JCM31447_21980</name>
</gene>
<organism evidence="2 3">
    <name type="scientific">Fluviispira sanaruensis</name>
    <dbReference type="NCBI Taxonomy" id="2493639"/>
    <lineage>
        <taxon>Bacteria</taxon>
        <taxon>Pseudomonadati</taxon>
        <taxon>Bdellovibrionota</taxon>
        <taxon>Oligoflexia</taxon>
        <taxon>Silvanigrellales</taxon>
        <taxon>Silvanigrellaceae</taxon>
        <taxon>Fluviispira</taxon>
    </lineage>
</organism>
<reference evidence="2 3" key="1">
    <citation type="submission" date="2018-12" db="EMBL/GenBank/DDBJ databases">
        <title>Rubrispira sanarue gen. nov., sp., nov., a member of the order Silvanigrellales, isolated from a brackish lake in Hamamatsu Japan.</title>
        <authorList>
            <person name="Maejima Y."/>
            <person name="Iino T."/>
            <person name="Muraguchi Y."/>
            <person name="Fukuda K."/>
            <person name="Nojiri H."/>
            <person name="Ohkuma M."/>
            <person name="Moriuchi R."/>
            <person name="Dohra H."/>
            <person name="Kimbara K."/>
            <person name="Shintani M."/>
        </authorList>
    </citation>
    <scope>NUCLEOTIDE SEQUENCE [LARGE SCALE GENOMIC DNA]</scope>
    <source>
        <strain evidence="2 3">RF1110005</strain>
    </source>
</reference>
<dbReference type="InterPro" id="IPR000182">
    <property type="entry name" value="GNAT_dom"/>
</dbReference>
<dbReference type="SUPFAM" id="SSF55729">
    <property type="entry name" value="Acyl-CoA N-acyltransferases (Nat)"/>
    <property type="match status" value="1"/>
</dbReference>
<dbReference type="Gene3D" id="3.40.630.30">
    <property type="match status" value="1"/>
</dbReference>
<dbReference type="Proteomes" id="UP000291236">
    <property type="component" value="Chromosome"/>
</dbReference>
<sequence length="152" mass="17733">MQKNVQWTRDEYLISTDKKKLDIAFIHSFLTTTSWAEGISLETVSESIENSLCFGLYKNIQPVGFSRFVTDYTTFAYLCDVFISPDFQGHGLGRWLMECCLEHSSLKKLRRIMLVTSDASWLYQKTGYLPVNKDNFVWHIVRPNIYKSELLN</sequence>
<feature type="domain" description="N-acetyltransferase" evidence="1">
    <location>
        <begin position="12"/>
        <end position="152"/>
    </location>
</feature>
<dbReference type="OrthoDB" id="3216107at2"/>
<dbReference type="InterPro" id="IPR016181">
    <property type="entry name" value="Acyl_CoA_acyltransferase"/>
</dbReference>
<proteinExistence type="predicted"/>
<dbReference type="PANTHER" id="PTHR43233">
    <property type="entry name" value="FAMILY N-ACETYLTRANSFERASE, PUTATIVE (AFU_ORTHOLOGUE AFUA_6G03350)-RELATED"/>
    <property type="match status" value="1"/>
</dbReference>
<dbReference type="GO" id="GO:0016747">
    <property type="term" value="F:acyltransferase activity, transferring groups other than amino-acyl groups"/>
    <property type="evidence" value="ECO:0007669"/>
    <property type="project" value="InterPro"/>
</dbReference>
<accession>A0A4P2VNU4</accession>
<dbReference type="EMBL" id="AP019368">
    <property type="protein sequence ID" value="BBH53750.1"/>
    <property type="molecule type" value="Genomic_DNA"/>
</dbReference>
<evidence type="ECO:0000259" key="1">
    <source>
        <dbReference type="PROSITE" id="PS51186"/>
    </source>
</evidence>
<dbReference type="InterPro" id="IPR053144">
    <property type="entry name" value="Acetyltransferase_Butenolide"/>
</dbReference>
<evidence type="ECO:0000313" key="2">
    <source>
        <dbReference type="EMBL" id="BBH53750.1"/>
    </source>
</evidence>
<dbReference type="PROSITE" id="PS51186">
    <property type="entry name" value="GNAT"/>
    <property type="match status" value="1"/>
</dbReference>
<dbReference type="AlphaFoldDB" id="A0A4P2VNU4"/>
<keyword evidence="2" id="KW-0808">Transferase</keyword>
<dbReference type="RefSeq" id="WP_130610230.1">
    <property type="nucleotide sequence ID" value="NZ_AP019368.1"/>
</dbReference>
<dbReference type="PANTHER" id="PTHR43233:SF1">
    <property type="entry name" value="FAMILY N-ACETYLTRANSFERASE, PUTATIVE (AFU_ORTHOLOGUE AFUA_6G03350)-RELATED"/>
    <property type="match status" value="1"/>
</dbReference>
<dbReference type="CDD" id="cd04301">
    <property type="entry name" value="NAT_SF"/>
    <property type="match status" value="1"/>
</dbReference>
<dbReference type="KEGG" id="sbf:JCM31447_21980"/>
<keyword evidence="3" id="KW-1185">Reference proteome</keyword>
<protein>
    <submittedName>
        <fullName evidence="2">N-acetyltransferase</fullName>
    </submittedName>
</protein>
<name>A0A4P2VNU4_FLUSA</name>
<dbReference type="Pfam" id="PF00583">
    <property type="entry name" value="Acetyltransf_1"/>
    <property type="match status" value="1"/>
</dbReference>